<evidence type="ECO:0000256" key="2">
    <source>
        <dbReference type="SAM" id="SignalP"/>
    </source>
</evidence>
<feature type="transmembrane region" description="Helical" evidence="1">
    <location>
        <begin position="96"/>
        <end position="112"/>
    </location>
</feature>
<keyword evidence="1" id="KW-0812">Transmembrane</keyword>
<evidence type="ECO:0000313" key="3">
    <source>
        <dbReference type="EMBL" id="BDS11579.1"/>
    </source>
</evidence>
<name>A0A915YEE3_9BACT</name>
<feature type="transmembrane region" description="Helical" evidence="1">
    <location>
        <begin position="33"/>
        <end position="59"/>
    </location>
</feature>
<reference evidence="3" key="1">
    <citation type="submission" date="2022-09" db="EMBL/GenBank/DDBJ databases">
        <title>Aureispira anguillicida sp. nov., isolated from Leptocephalus of Japanese eel Anguilla japonica.</title>
        <authorList>
            <person name="Yuasa K."/>
            <person name="Mekata T."/>
            <person name="Ikunari K."/>
        </authorList>
    </citation>
    <scope>NUCLEOTIDE SEQUENCE</scope>
    <source>
        <strain evidence="3">EL160426</strain>
    </source>
</reference>
<dbReference type="Proteomes" id="UP001060919">
    <property type="component" value="Chromosome"/>
</dbReference>
<feature type="signal peptide" evidence="2">
    <location>
        <begin position="1"/>
        <end position="23"/>
    </location>
</feature>
<organism evidence="3 4">
    <name type="scientific">Aureispira anguillae</name>
    <dbReference type="NCBI Taxonomy" id="2864201"/>
    <lineage>
        <taxon>Bacteria</taxon>
        <taxon>Pseudomonadati</taxon>
        <taxon>Bacteroidota</taxon>
        <taxon>Saprospiria</taxon>
        <taxon>Saprospirales</taxon>
        <taxon>Saprospiraceae</taxon>
        <taxon>Aureispira</taxon>
    </lineage>
</organism>
<keyword evidence="4" id="KW-1185">Reference proteome</keyword>
<dbReference type="AlphaFoldDB" id="A0A915YEE3"/>
<protein>
    <recommendedName>
        <fullName evidence="5">Multipass membrane protein</fullName>
    </recommendedName>
</protein>
<keyword evidence="2" id="KW-0732">Signal</keyword>
<sequence>MKNRHPLLLILSLLTAFPTLSFAQHGSGGAGAMGVFVIVIIVWLAIVAILSLIVLILNVRAYHNKTGTKTRIAGIVLSVILFALFLLAVVSDFVPAILGLILSIGSILHLSYKERIVYKNEHDNILDDANDY</sequence>
<feature type="transmembrane region" description="Helical" evidence="1">
    <location>
        <begin position="71"/>
        <end position="90"/>
    </location>
</feature>
<keyword evidence="1" id="KW-1133">Transmembrane helix</keyword>
<evidence type="ECO:0000313" key="4">
    <source>
        <dbReference type="Proteomes" id="UP001060919"/>
    </source>
</evidence>
<evidence type="ECO:0000256" key="1">
    <source>
        <dbReference type="SAM" id="Phobius"/>
    </source>
</evidence>
<proteinExistence type="predicted"/>
<keyword evidence="1" id="KW-0472">Membrane</keyword>
<evidence type="ECO:0008006" key="5">
    <source>
        <dbReference type="Google" id="ProtNLM"/>
    </source>
</evidence>
<dbReference type="RefSeq" id="WP_264792736.1">
    <property type="nucleotide sequence ID" value="NZ_AP026867.1"/>
</dbReference>
<dbReference type="KEGG" id="aup:AsAng_0022930"/>
<gene>
    <name evidence="3" type="ORF">AsAng_0022930</name>
</gene>
<dbReference type="EMBL" id="AP026867">
    <property type="protein sequence ID" value="BDS11579.1"/>
    <property type="molecule type" value="Genomic_DNA"/>
</dbReference>
<accession>A0A915YEE3</accession>
<feature type="chain" id="PRO_5037770408" description="Multipass membrane protein" evidence="2">
    <location>
        <begin position="24"/>
        <end position="132"/>
    </location>
</feature>